<evidence type="ECO:0000313" key="5">
    <source>
        <dbReference type="Proteomes" id="UP000005239"/>
    </source>
</evidence>
<dbReference type="PANTHER" id="PTHR24336:SF8">
    <property type="entry name" value="LADYBIRD EARLY-RELATED"/>
    <property type="match status" value="1"/>
</dbReference>
<dbReference type="GO" id="GO:0006357">
    <property type="term" value="P:regulation of transcription by RNA polymerase II"/>
    <property type="evidence" value="ECO:0000318"/>
    <property type="project" value="GO_Central"/>
</dbReference>
<dbReference type="PANTHER" id="PTHR24336">
    <property type="entry name" value="TRANSCRIPTION FACTOR LBX"/>
    <property type="match status" value="1"/>
</dbReference>
<reference evidence="5" key="1">
    <citation type="journal article" date="2008" name="Nat. Genet.">
        <title>The Pristionchus pacificus genome provides a unique perspective on nematode lifestyle and parasitism.</title>
        <authorList>
            <person name="Dieterich C."/>
            <person name="Clifton S.W."/>
            <person name="Schuster L.N."/>
            <person name="Chinwalla A."/>
            <person name="Delehaunty K."/>
            <person name="Dinkelacker I."/>
            <person name="Fulton L."/>
            <person name="Fulton R."/>
            <person name="Godfrey J."/>
            <person name="Minx P."/>
            <person name="Mitreva M."/>
            <person name="Roeseler W."/>
            <person name="Tian H."/>
            <person name="Witte H."/>
            <person name="Yang S.P."/>
            <person name="Wilson R.K."/>
            <person name="Sommer R.J."/>
        </authorList>
    </citation>
    <scope>NUCLEOTIDE SEQUENCE [LARGE SCALE GENOMIC DNA]</scope>
    <source>
        <strain evidence="5">PS312</strain>
    </source>
</reference>
<organism evidence="4 5">
    <name type="scientific">Pristionchus pacificus</name>
    <name type="common">Parasitic nematode worm</name>
    <dbReference type="NCBI Taxonomy" id="54126"/>
    <lineage>
        <taxon>Eukaryota</taxon>
        <taxon>Metazoa</taxon>
        <taxon>Ecdysozoa</taxon>
        <taxon>Nematoda</taxon>
        <taxon>Chromadorea</taxon>
        <taxon>Rhabditida</taxon>
        <taxon>Rhabditina</taxon>
        <taxon>Diplogasteromorpha</taxon>
        <taxon>Diplogasteroidea</taxon>
        <taxon>Neodiplogasteridae</taxon>
        <taxon>Pristionchus</taxon>
    </lineage>
</organism>
<dbReference type="GO" id="GO:1990837">
    <property type="term" value="F:sequence-specific double-stranded DNA binding"/>
    <property type="evidence" value="ECO:0000318"/>
    <property type="project" value="GO_Central"/>
</dbReference>
<evidence type="ECO:0000256" key="2">
    <source>
        <dbReference type="ARBA" id="ARBA00023155"/>
    </source>
</evidence>
<keyword evidence="1" id="KW-0238">DNA-binding</keyword>
<dbReference type="GO" id="GO:0000981">
    <property type="term" value="F:DNA-binding transcription factor activity, RNA polymerase II-specific"/>
    <property type="evidence" value="ECO:0000318"/>
    <property type="project" value="GO_Central"/>
</dbReference>
<dbReference type="GO" id="GO:0005634">
    <property type="term" value="C:nucleus"/>
    <property type="evidence" value="ECO:0000318"/>
    <property type="project" value="GO_Central"/>
</dbReference>
<dbReference type="Proteomes" id="UP000005239">
    <property type="component" value="Unassembled WGS sequence"/>
</dbReference>
<dbReference type="InterPro" id="IPR051892">
    <property type="entry name" value="LBX_TF"/>
</dbReference>
<dbReference type="AlphaFoldDB" id="A0A2A6C1H5"/>
<protein>
    <submittedName>
        <fullName evidence="4">Uncharacterized protein</fullName>
    </submittedName>
</protein>
<keyword evidence="2" id="KW-0371">Homeobox</keyword>
<evidence type="ECO:0000313" key="4">
    <source>
        <dbReference type="EnsemblMetazoa" id="PPA42169.1"/>
    </source>
</evidence>
<accession>A0A8R1UZ51</accession>
<keyword evidence="5" id="KW-1185">Reference proteome</keyword>
<keyword evidence="3" id="KW-0539">Nucleus</keyword>
<proteinExistence type="predicted"/>
<accession>A0A2A6C1H5</accession>
<evidence type="ECO:0000256" key="3">
    <source>
        <dbReference type="ARBA" id="ARBA00023242"/>
    </source>
</evidence>
<dbReference type="EnsemblMetazoa" id="PPA42169.1">
    <property type="protein sequence ID" value="PPA42169.1"/>
    <property type="gene ID" value="WBGene00280538"/>
</dbReference>
<gene>
    <name evidence="4" type="primary">WBGene00280538</name>
</gene>
<name>A0A2A6C1H5_PRIPA</name>
<sequence>MTAVDMIHFKLAHNGEIRRFILPHLPHLERRMFERLHVKVRSIVGSKDFKLMWKTGLPDGDIPLETVGDLSAALDYAIAMADCKPSTPPCVHLEVIVASSAAVGNKQQTEVKTAADLPECGSDDEDIGPYCTIQAPQPALDSSSERPLPPPRPSKSVCGVGIPVLLEKSGNAILSEKSSDDGQSVHERQSVISYRRTTHRHQKQKHRKTGAGLSSLQRNRCDSLQLSPSADIQQTIGALTEPIPLEVENIQLKKELKKVKKELDEYRMKTVEMKLTEVERRLKELEMKDEDYEKRDTKKMSELNFRMDDMVERIEVLEERY</sequence>
<reference evidence="4" key="2">
    <citation type="submission" date="2022-06" db="UniProtKB">
        <authorList>
            <consortium name="EnsemblMetazoa"/>
        </authorList>
    </citation>
    <scope>IDENTIFICATION</scope>
    <source>
        <strain evidence="4">PS312</strain>
    </source>
</reference>
<evidence type="ECO:0000256" key="1">
    <source>
        <dbReference type="ARBA" id="ARBA00023125"/>
    </source>
</evidence>